<gene>
    <name evidence="4" type="primary">nf1</name>
    <name evidence="4" type="ORF">G4P62_017896</name>
</gene>
<dbReference type="SMART" id="SM00323">
    <property type="entry name" value="RasGAP"/>
    <property type="match status" value="1"/>
</dbReference>
<reference evidence="4" key="1">
    <citation type="submission" date="2020-03" db="EMBL/GenBank/DDBJ databases">
        <title>Intra-Species Differences in Population Size shape Life History and Genome Evolution.</title>
        <authorList>
            <person name="Willemsen D."/>
            <person name="Cui R."/>
            <person name="Valenzano D.R."/>
        </authorList>
    </citation>
    <scope>NUCLEOTIDE SEQUENCE</scope>
    <source>
        <strain evidence="4">GRZ</strain>
        <tissue evidence="4">Whole</tissue>
    </source>
</reference>
<dbReference type="SUPFAM" id="SSF48350">
    <property type="entry name" value="GTPase activation domain, GAP"/>
    <property type="match status" value="1"/>
</dbReference>
<dbReference type="FunFam" id="1.10.506.10:FF:000017">
    <property type="entry name" value="Neurofibromin 1"/>
    <property type="match status" value="1"/>
</dbReference>
<dbReference type="Pfam" id="PF00616">
    <property type="entry name" value="RasGAP"/>
    <property type="match status" value="1"/>
</dbReference>
<dbReference type="GO" id="GO:0005096">
    <property type="term" value="F:GTPase activator activity"/>
    <property type="evidence" value="ECO:0007669"/>
    <property type="project" value="UniProtKB-KW"/>
</dbReference>
<dbReference type="EMBL" id="JAAVVJ010000007">
    <property type="protein sequence ID" value="KAF7219403.1"/>
    <property type="molecule type" value="Genomic_DNA"/>
</dbReference>
<keyword evidence="2" id="KW-0597">Phosphoprotein</keyword>
<dbReference type="InterPro" id="IPR001936">
    <property type="entry name" value="RasGAP_dom"/>
</dbReference>
<dbReference type="InterPro" id="IPR016024">
    <property type="entry name" value="ARM-type_fold"/>
</dbReference>
<accession>A0A9D2YFW7</accession>
<dbReference type="PROSITE" id="PS50018">
    <property type="entry name" value="RAS_GTPASE_ACTIV_2"/>
    <property type="match status" value="1"/>
</dbReference>
<dbReference type="InterPro" id="IPR039360">
    <property type="entry name" value="Ras_GTPase"/>
</dbReference>
<dbReference type="PANTHER" id="PTHR10194">
    <property type="entry name" value="RAS GTPASE-ACTIVATING PROTEINS"/>
    <property type="match status" value="1"/>
</dbReference>
<name>A0A9D2YFW7_NOTFU</name>
<dbReference type="SUPFAM" id="SSF48371">
    <property type="entry name" value="ARM repeat"/>
    <property type="match status" value="1"/>
</dbReference>
<dbReference type="Gene3D" id="1.10.506.10">
    <property type="entry name" value="GTPase Activation - p120gap, domain 1"/>
    <property type="match status" value="2"/>
</dbReference>
<evidence type="ECO:0000313" key="5">
    <source>
        <dbReference type="Proteomes" id="UP000822369"/>
    </source>
</evidence>
<dbReference type="Proteomes" id="UP000822369">
    <property type="component" value="Chromosome 7"/>
</dbReference>
<dbReference type="InterPro" id="IPR008936">
    <property type="entry name" value="Rho_GTPase_activation_prot"/>
</dbReference>
<evidence type="ECO:0000259" key="3">
    <source>
        <dbReference type="PROSITE" id="PS50018"/>
    </source>
</evidence>
<comment type="caution">
    <text evidence="4">The sequence shown here is derived from an EMBL/GenBank/DDBJ whole genome shotgun (WGS) entry which is preliminary data.</text>
</comment>
<dbReference type="PANTHER" id="PTHR10194:SF142">
    <property type="entry name" value="NEUROFIBROMIN"/>
    <property type="match status" value="1"/>
</dbReference>
<protein>
    <submittedName>
        <fullName evidence="4">Transcript variant X2</fullName>
    </submittedName>
</protein>
<feature type="domain" description="Ras-GAP" evidence="3">
    <location>
        <begin position="1172"/>
        <end position="1312"/>
    </location>
</feature>
<keyword evidence="1" id="KW-0343">GTPase activation</keyword>
<organism evidence="4 5">
    <name type="scientific">Nothobranchius furzeri</name>
    <name type="common">Turquoise killifish</name>
    <dbReference type="NCBI Taxonomy" id="105023"/>
    <lineage>
        <taxon>Eukaryota</taxon>
        <taxon>Metazoa</taxon>
        <taxon>Chordata</taxon>
        <taxon>Craniata</taxon>
        <taxon>Vertebrata</taxon>
        <taxon>Euteleostomi</taxon>
        <taxon>Actinopterygii</taxon>
        <taxon>Neopterygii</taxon>
        <taxon>Teleostei</taxon>
        <taxon>Neoteleostei</taxon>
        <taxon>Acanthomorphata</taxon>
        <taxon>Ovalentaria</taxon>
        <taxon>Atherinomorphae</taxon>
        <taxon>Cyprinodontiformes</taxon>
        <taxon>Nothobranchiidae</taxon>
        <taxon>Nothobranchius</taxon>
    </lineage>
</organism>
<evidence type="ECO:0000256" key="2">
    <source>
        <dbReference type="ARBA" id="ARBA00022553"/>
    </source>
</evidence>
<evidence type="ECO:0000313" key="4">
    <source>
        <dbReference type="EMBL" id="KAF7219403.1"/>
    </source>
</evidence>
<evidence type="ECO:0000256" key="1">
    <source>
        <dbReference type="ARBA" id="ARBA00022468"/>
    </source>
</evidence>
<proteinExistence type="predicted"/>
<sequence length="1312" mass="148058">MAAHKPVEWVQAVITRFDEQLPIKVGHQNTHSKVSVEHNKECLINISKYKFSHVISGLTTILKNVNNMRIFGEASEKNLYLSQLIILDTLDKCLAGQSKDCLRLDETMLVKQLLPEICHFIHTYREVHQHAAELRASASAVLFSLSCNNFNAVFSRISTRLQELTVCSEDNVDVHDIELMQYINVDCSKLKRLLQETVLKFRALKKPAQLAVINSLEKVFWNWVENYPDEFTKLYQSPQTDVAEAAEKLFDLVDSFAESAKRKAAVWPLQIILLILCPEITHTISKDTVEDSKANKDLSKCLKCHIPTSPSLCLLGNLDDDPIETSLVHVVLTAICIAKKTILLNWKNRETLCINHGFLSFQALLFNPSKPFWRGTGSQNADVELMVDCFVSCFRINPHNNQHFKVCLASSSPSIFHFVLVNSLHRIISNSHLDWWPKIDAVYCYSGELRFMFSDTLNRVIQGTVPHASLRMTSSLTFIGKKTTSLKFKEKATDLDTRSYKCLLLALVKLIHADPKLLLHNPVKQAPEMQSSTAELITGLVQLVPLNTQLAQEAMEALLVLHQPETIELWNPDAPIETFWDISSQVLFLICRKLITQQLFNGTEVLKWLREILICRNKFLLKNKDCATMGAGIPLCWQAQTKLEVCLYMFLWSPDTEAVLVAMSCFRHLCEEADIRSAADEVPVQTILPNYATFSELASVSTMMGTGRPTLQKRVMALLRRVEHPTPGNMEAWEDTHTKWEQTTKQILNFPKNKADDGQQEWINMTGFLCALGGVCLQQRNTPGPATYSPPMGPLSERKPSMISMGPGDISNTMASSCSLSASNETPVGRFLDRLLALLVCGHDRVGLHVRTNVKDLLGLELSPVLYPMLFNKLKNSIGKFFDTQGSVPINDTNTQFVEQTIAIMKNLLDSHTEGSSEHLGQASIETMMLNLVRYVRILGNVVHAIQIKTKLCQLVEVMMERRDDLSFCQEMKFRNKMVEYLTDWVMGTSNQAADDDIKCLTRDLDQASMEAVVSLLAGLPLQPEEGDGVELMEAKSQLFLKYFTLFMNLLNDCSEVEDEGQTVGGRKRGMSRRLASLRHCTILAMSNLLNANVDSGLMHSIGLGYHKDLQTRATFMEVLTKILQQGTEFDTLAETVLADRFERLVELVTMMGDQGELPIAMALANVVPGSQWDELARVLVTLFDSRHLLYQLLWNMFSKEVELADSMQTLFRGNSLASKIMTFCFKVYGAAYLQKLLEPLLRGVISTAEHIIFEVDPTRLEQGENLEENQRNLLQITERFFQAIIGSSSEFPPQLRSVCHCLYQVVLMPLT</sequence>
<dbReference type="FunFam" id="1.10.506.10:FF:000016">
    <property type="entry name" value="Neurofibromin 1"/>
    <property type="match status" value="1"/>
</dbReference>